<dbReference type="InterPro" id="IPR000595">
    <property type="entry name" value="cNMP-bd_dom"/>
</dbReference>
<dbReference type="PANTHER" id="PTHR24567:SF26">
    <property type="entry name" value="REGULATORY PROTEIN YEIL"/>
    <property type="match status" value="1"/>
</dbReference>
<dbReference type="SUPFAM" id="SSF81301">
    <property type="entry name" value="Nucleotidyltransferase"/>
    <property type="match status" value="1"/>
</dbReference>
<dbReference type="Pfam" id="PF00027">
    <property type="entry name" value="cNMP_binding"/>
    <property type="match status" value="1"/>
</dbReference>
<dbReference type="Gene3D" id="2.60.120.10">
    <property type="entry name" value="Jelly Rolls"/>
    <property type="match status" value="1"/>
</dbReference>
<sequence>MNQSLNEQTMMMRRSFPFDLLSDEQFQRIADRTVRSSFEVNEFLFREDEEEIEIHFLLSGLAKNILHREDGKDISVRFYYPGDLIGVMILLAGGSMNFSVKALETCDTIKIRREVLLELMGENETFSEVILSNIGDRMKSLYDEIKKERSAGDRENIGLFRTRVNAIMERPLTCRRELALDEAATLLASHHAAGLIVTNRSGEIEGVLTQQRVIRGLLHGAREEEVSRWMDDQPVTIQEDAFSYEVLTFFKDDYVDIVPVMRGETPAGMLTAESFLQLQDSHYLHLSYTLQHAKTIRDAASVSPNHHRSFIEFTEALLEERTHPTEVAEFISSYNDQIHRRMIQLCLQQMKKEGYGSPPVEFCFIVMGSQGRKEQAFSSDQDNGLILDNYKHLDNWREVEDYFHRFAGKVNQALVEAGFPECPGGIMARERRWCREIDEWKREVYRWAKESDAEEVRDFTIFIDYRPVYGDFTLAESLRDEITERIQKAGLLHAYLMKDTIRFRVPVNTFGRLTLKGKQKTIDLKKSALMQIVNGVRIFAIRYGIKEAGTSARLDQLEKLEVFHPRDVKNARLAMDVLLYHRLRRNIFQLKHDRPLSNELSPMELEKEDRRQLKEALIVAKRMQQMSELSFQRSRGI</sequence>
<protein>
    <submittedName>
        <fullName evidence="5">DUF294 nucleotidyltransferase-like domain-containing protein</fullName>
    </submittedName>
</protein>
<keyword evidence="1" id="KW-0010">Activator</keyword>
<evidence type="ECO:0000259" key="4">
    <source>
        <dbReference type="PROSITE" id="PS51371"/>
    </source>
</evidence>
<proteinExistence type="predicted"/>
<dbReference type="Gene3D" id="3.10.580.10">
    <property type="entry name" value="CBS-domain"/>
    <property type="match status" value="1"/>
</dbReference>
<reference evidence="6" key="1">
    <citation type="journal article" date="2019" name="Int. J. Syst. Evol. Microbiol.">
        <title>The Global Catalogue of Microorganisms (GCM) 10K type strain sequencing project: providing services to taxonomists for standard genome sequencing and annotation.</title>
        <authorList>
            <consortium name="The Broad Institute Genomics Platform"/>
            <consortium name="The Broad Institute Genome Sequencing Center for Infectious Disease"/>
            <person name="Wu L."/>
            <person name="Ma J."/>
        </authorList>
    </citation>
    <scope>NUCLEOTIDE SEQUENCE [LARGE SCALE GENOMIC DNA]</scope>
    <source>
        <strain evidence="6">JCM 12165</strain>
    </source>
</reference>
<name>A0ABV9NUU4_9BACI</name>
<evidence type="ECO:0000313" key="5">
    <source>
        <dbReference type="EMBL" id="MFC4735724.1"/>
    </source>
</evidence>
<dbReference type="RefSeq" id="WP_377908342.1">
    <property type="nucleotide sequence ID" value="NZ_JBHSGK010000003.1"/>
</dbReference>
<dbReference type="SUPFAM" id="SSF51206">
    <property type="entry name" value="cAMP-binding domain-like"/>
    <property type="match status" value="1"/>
</dbReference>
<dbReference type="Proteomes" id="UP001595896">
    <property type="component" value="Unassembled WGS sequence"/>
</dbReference>
<dbReference type="CDD" id="cd02205">
    <property type="entry name" value="CBS_pair_SF"/>
    <property type="match status" value="1"/>
</dbReference>
<gene>
    <name evidence="5" type="ORF">ACFO4L_03910</name>
</gene>
<dbReference type="EMBL" id="JBHSGK010000003">
    <property type="protein sequence ID" value="MFC4735724.1"/>
    <property type="molecule type" value="Genomic_DNA"/>
</dbReference>
<comment type="caution">
    <text evidence="5">The sequence shown here is derived from an EMBL/GenBank/DDBJ whole genome shotgun (WGS) entry which is preliminary data.</text>
</comment>
<feature type="domain" description="CBS" evidence="4">
    <location>
        <begin position="167"/>
        <end position="224"/>
    </location>
</feature>
<dbReference type="Gene3D" id="3.30.460.10">
    <property type="entry name" value="Beta Polymerase, domain 2"/>
    <property type="match status" value="1"/>
</dbReference>
<dbReference type="InterPro" id="IPR018821">
    <property type="entry name" value="DUF294_put_nucleoTrafse_sb-bd"/>
</dbReference>
<dbReference type="Pfam" id="PF03445">
    <property type="entry name" value="DUF294"/>
    <property type="match status" value="1"/>
</dbReference>
<dbReference type="InterPro" id="IPR014710">
    <property type="entry name" value="RmlC-like_jellyroll"/>
</dbReference>
<dbReference type="InterPro" id="IPR000644">
    <property type="entry name" value="CBS_dom"/>
</dbReference>
<dbReference type="PANTHER" id="PTHR24567">
    <property type="entry name" value="CRP FAMILY TRANSCRIPTIONAL REGULATORY PROTEIN"/>
    <property type="match status" value="1"/>
</dbReference>
<feature type="domain" description="Cyclic nucleotide-binding" evidence="3">
    <location>
        <begin position="17"/>
        <end position="137"/>
    </location>
</feature>
<dbReference type="InterPro" id="IPR046342">
    <property type="entry name" value="CBS_dom_sf"/>
</dbReference>
<keyword evidence="6" id="KW-1185">Reference proteome</keyword>
<dbReference type="InterPro" id="IPR043519">
    <property type="entry name" value="NT_sf"/>
</dbReference>
<dbReference type="PROSITE" id="PS51371">
    <property type="entry name" value="CBS"/>
    <property type="match status" value="1"/>
</dbReference>
<evidence type="ECO:0000256" key="2">
    <source>
        <dbReference type="PROSITE-ProRule" id="PRU00703"/>
    </source>
</evidence>
<dbReference type="InterPro" id="IPR005105">
    <property type="entry name" value="GlnD_Uridyltrans_N"/>
</dbReference>
<dbReference type="SMART" id="SM00100">
    <property type="entry name" value="cNMP"/>
    <property type="match status" value="1"/>
</dbReference>
<dbReference type="InterPro" id="IPR018490">
    <property type="entry name" value="cNMP-bd_dom_sf"/>
</dbReference>
<dbReference type="CDD" id="cd00038">
    <property type="entry name" value="CAP_ED"/>
    <property type="match status" value="1"/>
</dbReference>
<dbReference type="InterPro" id="IPR050397">
    <property type="entry name" value="Env_Response_Regulators"/>
</dbReference>
<keyword evidence="2" id="KW-0129">CBS domain</keyword>
<dbReference type="Pfam" id="PF10335">
    <property type="entry name" value="DUF294_C"/>
    <property type="match status" value="1"/>
</dbReference>
<dbReference type="SUPFAM" id="SSF54631">
    <property type="entry name" value="CBS-domain pair"/>
    <property type="match status" value="1"/>
</dbReference>
<evidence type="ECO:0000259" key="3">
    <source>
        <dbReference type="PROSITE" id="PS50042"/>
    </source>
</evidence>
<evidence type="ECO:0000313" key="6">
    <source>
        <dbReference type="Proteomes" id="UP001595896"/>
    </source>
</evidence>
<dbReference type="Pfam" id="PF00571">
    <property type="entry name" value="CBS"/>
    <property type="match status" value="1"/>
</dbReference>
<dbReference type="CDD" id="cd05401">
    <property type="entry name" value="NT_GlnE_GlnD_like"/>
    <property type="match status" value="1"/>
</dbReference>
<evidence type="ECO:0000256" key="1">
    <source>
        <dbReference type="ARBA" id="ARBA00023159"/>
    </source>
</evidence>
<dbReference type="PROSITE" id="PS50042">
    <property type="entry name" value="CNMP_BINDING_3"/>
    <property type="match status" value="1"/>
</dbReference>
<accession>A0ABV9NUU4</accession>
<organism evidence="5 6">
    <name type="scientific">Bacillus daqingensis</name>
    <dbReference type="NCBI Taxonomy" id="872396"/>
    <lineage>
        <taxon>Bacteria</taxon>
        <taxon>Bacillati</taxon>
        <taxon>Bacillota</taxon>
        <taxon>Bacilli</taxon>
        <taxon>Bacillales</taxon>
        <taxon>Bacillaceae</taxon>
        <taxon>Bacillus</taxon>
    </lineage>
</organism>